<dbReference type="PANTHER" id="PTHR30419">
    <property type="entry name" value="HTH-TYPE TRANSCRIPTIONAL REGULATOR YBHD"/>
    <property type="match status" value="1"/>
</dbReference>
<gene>
    <name evidence="6" type="ORF">H0264_14295</name>
</gene>
<dbReference type="PROSITE" id="PS50931">
    <property type="entry name" value="HTH_LYSR"/>
    <property type="match status" value="1"/>
</dbReference>
<dbReference type="Pfam" id="PF03466">
    <property type="entry name" value="LysR_substrate"/>
    <property type="match status" value="1"/>
</dbReference>
<evidence type="ECO:0000256" key="1">
    <source>
        <dbReference type="ARBA" id="ARBA00009437"/>
    </source>
</evidence>
<proteinExistence type="inferred from homology"/>
<dbReference type="Pfam" id="PF00126">
    <property type="entry name" value="HTH_1"/>
    <property type="match status" value="1"/>
</dbReference>
<dbReference type="Gene3D" id="1.10.10.10">
    <property type="entry name" value="Winged helix-like DNA-binding domain superfamily/Winged helix DNA-binding domain"/>
    <property type="match status" value="1"/>
</dbReference>
<dbReference type="SUPFAM" id="SSF46785">
    <property type="entry name" value="Winged helix' DNA-binding domain"/>
    <property type="match status" value="1"/>
</dbReference>
<dbReference type="CDD" id="cd08434">
    <property type="entry name" value="PBP2_GltC_like"/>
    <property type="match status" value="1"/>
</dbReference>
<feature type="domain" description="HTH lysR-type" evidence="5">
    <location>
        <begin position="23"/>
        <end position="80"/>
    </location>
</feature>
<sequence length="340" mass="36564">MHNKCGANASDALAELASGRSSVPSDDLHWFITLAELERVGAAAERLHLTQPTLSRMLARLERRLGVRLFDRHGKRLTLNEFGRIYYEHVRRAQSELDTAARELADLANPALGVVRLAFQHSLGARVVPELIAGFRRGSGRVTFTLDQDAADTVTAAVLAGAADLGLVSPKPTGAGLGWRPLLRQRLALAVPADHKLAARRQVRLAEVADADFIAMHPGFGMRHVLDDLCAAADFRPRITFECSNLGTIAGLVAVGLGVSVLPAEDPVGGPQPGPALVPLADPHATREVGLIWPTTAPQSEAVRRFRDFAVDWAGSQRPDRIRAERNSALTPVVGAEIGR</sequence>
<dbReference type="PRINTS" id="PR00039">
    <property type="entry name" value="HTHLYSR"/>
</dbReference>
<keyword evidence="4" id="KW-0804">Transcription</keyword>
<dbReference type="EMBL" id="CP059399">
    <property type="protein sequence ID" value="QLY34385.1"/>
    <property type="molecule type" value="Genomic_DNA"/>
</dbReference>
<dbReference type="Gene3D" id="3.40.190.290">
    <property type="match status" value="1"/>
</dbReference>
<dbReference type="GO" id="GO:0003700">
    <property type="term" value="F:DNA-binding transcription factor activity"/>
    <property type="evidence" value="ECO:0007669"/>
    <property type="project" value="InterPro"/>
</dbReference>
<name>A0A7D6ZUQ1_9NOCA</name>
<dbReference type="SUPFAM" id="SSF53850">
    <property type="entry name" value="Periplasmic binding protein-like II"/>
    <property type="match status" value="1"/>
</dbReference>
<dbReference type="InterPro" id="IPR036390">
    <property type="entry name" value="WH_DNA-bd_sf"/>
</dbReference>
<dbReference type="GO" id="GO:0005829">
    <property type="term" value="C:cytosol"/>
    <property type="evidence" value="ECO:0007669"/>
    <property type="project" value="TreeGrafter"/>
</dbReference>
<accession>A0A7D6ZUQ1</accession>
<dbReference type="GO" id="GO:0003677">
    <property type="term" value="F:DNA binding"/>
    <property type="evidence" value="ECO:0007669"/>
    <property type="project" value="UniProtKB-KW"/>
</dbReference>
<reference evidence="6 7" key="1">
    <citation type="submission" date="2020-07" db="EMBL/GenBank/DDBJ databases">
        <authorList>
            <person name="Zhuang K."/>
            <person name="Ran Y."/>
        </authorList>
    </citation>
    <scope>NUCLEOTIDE SEQUENCE [LARGE SCALE GENOMIC DNA]</scope>
    <source>
        <strain evidence="6 7">WCH-YHL-001</strain>
    </source>
</reference>
<evidence type="ECO:0000256" key="2">
    <source>
        <dbReference type="ARBA" id="ARBA00023015"/>
    </source>
</evidence>
<dbReference type="Proteomes" id="UP000515512">
    <property type="component" value="Chromosome"/>
</dbReference>
<protein>
    <submittedName>
        <fullName evidence="6">LysR family transcriptional regulator</fullName>
    </submittedName>
</protein>
<dbReference type="AlphaFoldDB" id="A0A7D6ZUQ1"/>
<dbReference type="InterPro" id="IPR036388">
    <property type="entry name" value="WH-like_DNA-bd_sf"/>
</dbReference>
<organism evidence="6 7">
    <name type="scientific">Nocardia huaxiensis</name>
    <dbReference type="NCBI Taxonomy" id="2755382"/>
    <lineage>
        <taxon>Bacteria</taxon>
        <taxon>Bacillati</taxon>
        <taxon>Actinomycetota</taxon>
        <taxon>Actinomycetes</taxon>
        <taxon>Mycobacteriales</taxon>
        <taxon>Nocardiaceae</taxon>
        <taxon>Nocardia</taxon>
    </lineage>
</organism>
<dbReference type="PANTHER" id="PTHR30419:SF28">
    <property type="entry name" value="HTH-TYPE TRANSCRIPTIONAL REGULATOR BSDA"/>
    <property type="match status" value="1"/>
</dbReference>
<keyword evidence="7" id="KW-1185">Reference proteome</keyword>
<evidence type="ECO:0000256" key="3">
    <source>
        <dbReference type="ARBA" id="ARBA00023125"/>
    </source>
</evidence>
<evidence type="ECO:0000259" key="5">
    <source>
        <dbReference type="PROSITE" id="PS50931"/>
    </source>
</evidence>
<keyword evidence="3" id="KW-0238">DNA-binding</keyword>
<dbReference type="FunFam" id="1.10.10.10:FF:000001">
    <property type="entry name" value="LysR family transcriptional regulator"/>
    <property type="match status" value="1"/>
</dbReference>
<comment type="similarity">
    <text evidence="1">Belongs to the LysR transcriptional regulatory family.</text>
</comment>
<keyword evidence="2" id="KW-0805">Transcription regulation</keyword>
<dbReference type="InterPro" id="IPR050950">
    <property type="entry name" value="HTH-type_LysR_regulators"/>
</dbReference>
<evidence type="ECO:0000313" key="6">
    <source>
        <dbReference type="EMBL" id="QLY34385.1"/>
    </source>
</evidence>
<evidence type="ECO:0000256" key="4">
    <source>
        <dbReference type="ARBA" id="ARBA00023163"/>
    </source>
</evidence>
<dbReference type="KEGG" id="nhu:H0264_14295"/>
<evidence type="ECO:0000313" key="7">
    <source>
        <dbReference type="Proteomes" id="UP000515512"/>
    </source>
</evidence>
<dbReference type="InterPro" id="IPR000847">
    <property type="entry name" value="LysR_HTH_N"/>
</dbReference>
<dbReference type="InterPro" id="IPR005119">
    <property type="entry name" value="LysR_subst-bd"/>
</dbReference>